<dbReference type="PANTHER" id="PTHR33711:SF10">
    <property type="entry name" value="INTRADIOL RING-CLEAVAGE DIOXYGENASES DOMAIN-CONTAINING PROTEIN"/>
    <property type="match status" value="1"/>
</dbReference>
<dbReference type="AlphaFoldDB" id="A0AAE9YZT7"/>
<evidence type="ECO:0000313" key="7">
    <source>
        <dbReference type="Proteomes" id="UP000032352"/>
    </source>
</evidence>
<reference evidence="6 7" key="2">
    <citation type="journal article" date="2022" name="Mar. Drugs">
        <title>Bioassay-Guided Fractionation Leads to the Detection of Cholic Acid Generated by the Rare Thalassomonas sp.</title>
        <authorList>
            <person name="Pheiffer F."/>
            <person name="Schneider Y.K."/>
            <person name="Hansen E.H."/>
            <person name="Andersen J.H."/>
            <person name="Isaksson J."/>
            <person name="Busche T."/>
            <person name="R C."/>
            <person name="Kalinowski J."/>
            <person name="Zyl L.V."/>
            <person name="Trindade M."/>
        </authorList>
    </citation>
    <scope>NUCLEOTIDE SEQUENCE [LARGE SCALE GENOMIC DNA]</scope>
    <source>
        <strain evidence="6 7">XOM25</strain>
    </source>
</reference>
<dbReference type="PANTHER" id="PTHR33711">
    <property type="entry name" value="DIOXYGENASE, PUTATIVE (AFU_ORTHOLOGUE AFUA_2G02910)-RELATED"/>
    <property type="match status" value="1"/>
</dbReference>
<dbReference type="Gene3D" id="2.60.130.10">
    <property type="entry name" value="Aromatic compound dioxygenase"/>
    <property type="match status" value="1"/>
</dbReference>
<keyword evidence="2" id="KW-0223">Dioxygenase</keyword>
<dbReference type="InterPro" id="IPR039387">
    <property type="entry name" value="3_4-PCD"/>
</dbReference>
<feature type="chain" id="PRO_5042116318" evidence="4">
    <location>
        <begin position="26"/>
        <end position="207"/>
    </location>
</feature>
<evidence type="ECO:0000259" key="5">
    <source>
        <dbReference type="Pfam" id="PF00775"/>
    </source>
</evidence>
<name>A0AAE9YZT7_9GAMM</name>
<evidence type="ECO:0000256" key="1">
    <source>
        <dbReference type="ARBA" id="ARBA00007825"/>
    </source>
</evidence>
<dbReference type="InterPro" id="IPR015889">
    <property type="entry name" value="Intradiol_dOase_core"/>
</dbReference>
<dbReference type="RefSeq" id="WP_053046377.1">
    <property type="nucleotide sequence ID" value="NZ_CP059733.1"/>
</dbReference>
<dbReference type="GO" id="GO:0008199">
    <property type="term" value="F:ferric iron binding"/>
    <property type="evidence" value="ECO:0007669"/>
    <property type="project" value="InterPro"/>
</dbReference>
<feature type="domain" description="Intradiol ring-cleavage dioxygenases" evidence="5">
    <location>
        <begin position="34"/>
        <end position="204"/>
    </location>
</feature>
<dbReference type="GO" id="GO:0018578">
    <property type="term" value="F:protocatechuate 3,4-dioxygenase activity"/>
    <property type="evidence" value="ECO:0007669"/>
    <property type="project" value="InterPro"/>
</dbReference>
<organism evidence="6 7">
    <name type="scientific">Thalassomonas viridans</name>
    <dbReference type="NCBI Taxonomy" id="137584"/>
    <lineage>
        <taxon>Bacteria</taxon>
        <taxon>Pseudomonadati</taxon>
        <taxon>Pseudomonadota</taxon>
        <taxon>Gammaproteobacteria</taxon>
        <taxon>Alteromonadales</taxon>
        <taxon>Colwelliaceae</taxon>
        <taxon>Thalassomonas</taxon>
    </lineage>
</organism>
<evidence type="ECO:0000256" key="3">
    <source>
        <dbReference type="ARBA" id="ARBA00023002"/>
    </source>
</evidence>
<gene>
    <name evidence="6" type="ORF">SG34_019775</name>
</gene>
<dbReference type="CDD" id="cd03459">
    <property type="entry name" value="3_4-PCD"/>
    <property type="match status" value="1"/>
</dbReference>
<keyword evidence="7" id="KW-1185">Reference proteome</keyword>
<evidence type="ECO:0000256" key="2">
    <source>
        <dbReference type="ARBA" id="ARBA00022964"/>
    </source>
</evidence>
<evidence type="ECO:0000256" key="4">
    <source>
        <dbReference type="SAM" id="SignalP"/>
    </source>
</evidence>
<accession>A0AAE9YZT7</accession>
<dbReference type="Pfam" id="PF00775">
    <property type="entry name" value="Dioxygenase_C"/>
    <property type="match status" value="1"/>
</dbReference>
<dbReference type="KEGG" id="tvd:SG34_019775"/>
<proteinExistence type="inferred from homology"/>
<keyword evidence="4" id="KW-0732">Signal</keyword>
<dbReference type="Proteomes" id="UP000032352">
    <property type="component" value="Chromosome"/>
</dbReference>
<dbReference type="InterPro" id="IPR000627">
    <property type="entry name" value="Intradiol_dOase_C"/>
</dbReference>
<keyword evidence="3" id="KW-0560">Oxidoreductase</keyword>
<comment type="similarity">
    <text evidence="1">Belongs to the intradiol ring-cleavage dioxygenase family.</text>
</comment>
<evidence type="ECO:0000313" key="6">
    <source>
        <dbReference type="EMBL" id="WDE03607.1"/>
    </source>
</evidence>
<sequence length="207" mass="22855">MKRRVFIKGSVLGTVASVITGSVQAKMPTPAEVEGPFYPITPQKDQDADLTRVAGKNGVAQGEIIEVSGQVFDTDLNPVEGVTIDLWQANTFGKYHHPHDTSSAPVDENFQAWAIIQSGSQGRFKFKTVVPGAYPLGSNQQRTPHIHFKIGKNGYVPLLTQMYFPNHPLNKQDGLFKRKSAEEQARMTAKVAGNGNQYQYDIIIEKL</sequence>
<dbReference type="SUPFAM" id="SSF49482">
    <property type="entry name" value="Aromatic compound dioxygenase"/>
    <property type="match status" value="1"/>
</dbReference>
<dbReference type="InterPro" id="IPR050770">
    <property type="entry name" value="Intradiol_RC_Dioxygenase"/>
</dbReference>
<feature type="signal peptide" evidence="4">
    <location>
        <begin position="1"/>
        <end position="25"/>
    </location>
</feature>
<reference evidence="6 7" key="1">
    <citation type="journal article" date="2015" name="Genome Announc.">
        <title>Draft Genome Sequences of Marine Isolates of Thalassomonas viridans and Thalassomonas actiniarum.</title>
        <authorList>
            <person name="Olonade I."/>
            <person name="van Zyl L.J."/>
            <person name="Trindade M."/>
        </authorList>
    </citation>
    <scope>NUCLEOTIDE SEQUENCE [LARGE SCALE GENOMIC DNA]</scope>
    <source>
        <strain evidence="6 7">XOM25</strain>
    </source>
</reference>
<protein>
    <submittedName>
        <fullName evidence="6">Protocatechuate 3,4-dioxygenase</fullName>
    </submittedName>
</protein>
<dbReference type="EMBL" id="CP059733">
    <property type="protein sequence ID" value="WDE03607.1"/>
    <property type="molecule type" value="Genomic_DNA"/>
</dbReference>